<keyword evidence="2 4" id="KW-0378">Hydrolase</keyword>
<dbReference type="InterPro" id="IPR052193">
    <property type="entry name" value="Peptidase_C59"/>
</dbReference>
<comment type="similarity">
    <text evidence="1">Belongs to the peptidase C59 family.</text>
</comment>
<dbReference type="InterPro" id="IPR029055">
    <property type="entry name" value="Ntn_hydrolases_N"/>
</dbReference>
<evidence type="ECO:0000256" key="2">
    <source>
        <dbReference type="ARBA" id="ARBA00022801"/>
    </source>
</evidence>
<dbReference type="PANTHER" id="PTHR35527:SF2">
    <property type="entry name" value="HYDROLASE"/>
    <property type="match status" value="1"/>
</dbReference>
<feature type="domain" description="Choloylglycine hydrolase/NAAA C-terminal" evidence="3">
    <location>
        <begin position="2"/>
        <end position="301"/>
    </location>
</feature>
<gene>
    <name evidence="4" type="ORF">ABV408_13590</name>
</gene>
<accession>A0AB74U5F5</accession>
<evidence type="ECO:0000313" key="4">
    <source>
        <dbReference type="EMBL" id="XCJ78462.1"/>
    </source>
</evidence>
<organism evidence="4">
    <name type="scientific">Salinicola endophyticus</name>
    <dbReference type="NCBI Taxonomy" id="1949083"/>
    <lineage>
        <taxon>Bacteria</taxon>
        <taxon>Pseudomonadati</taxon>
        <taxon>Pseudomonadota</taxon>
        <taxon>Gammaproteobacteria</taxon>
        <taxon>Oceanospirillales</taxon>
        <taxon>Halomonadaceae</taxon>
        <taxon>Salinicola</taxon>
    </lineage>
</organism>
<dbReference type="EMBL" id="CP159578">
    <property type="protein sequence ID" value="XCJ78462.1"/>
    <property type="molecule type" value="Genomic_DNA"/>
</dbReference>
<evidence type="ECO:0000259" key="3">
    <source>
        <dbReference type="Pfam" id="PF02275"/>
    </source>
</evidence>
<dbReference type="Gene3D" id="3.60.60.10">
    <property type="entry name" value="Penicillin V Acylase, Chain A"/>
    <property type="match status" value="1"/>
</dbReference>
<dbReference type="SUPFAM" id="SSF56235">
    <property type="entry name" value="N-terminal nucleophile aminohydrolases (Ntn hydrolases)"/>
    <property type="match status" value="1"/>
</dbReference>
<proteinExistence type="inferred from homology"/>
<dbReference type="RefSeq" id="WP_353979461.1">
    <property type="nucleotide sequence ID" value="NZ_CP159578.1"/>
</dbReference>
<dbReference type="InterPro" id="IPR029132">
    <property type="entry name" value="CBAH/NAAA_C"/>
</dbReference>
<reference evidence="4" key="1">
    <citation type="submission" date="2024-06" db="EMBL/GenBank/DDBJ databases">
        <title>Complete genome of Salinicola endophyticus HNIBRBA4755.</title>
        <authorList>
            <person name="Shin S.Y."/>
            <person name="Kang H."/>
            <person name="Song J."/>
        </authorList>
    </citation>
    <scope>NUCLEOTIDE SEQUENCE</scope>
    <source>
        <strain evidence="4">HNIBRBA4755</strain>
    </source>
</reference>
<dbReference type="Pfam" id="PF02275">
    <property type="entry name" value="CBAH"/>
    <property type="match status" value="1"/>
</dbReference>
<name>A0AB74U5F5_9GAMM</name>
<dbReference type="GO" id="GO:0016787">
    <property type="term" value="F:hydrolase activity"/>
    <property type="evidence" value="ECO:0007669"/>
    <property type="project" value="UniProtKB-KW"/>
</dbReference>
<dbReference type="AlphaFoldDB" id="A0AB74U5F5"/>
<dbReference type="PANTHER" id="PTHR35527">
    <property type="entry name" value="CHOLOYLGLYCINE HYDROLASE"/>
    <property type="match status" value="1"/>
</dbReference>
<evidence type="ECO:0000256" key="1">
    <source>
        <dbReference type="ARBA" id="ARBA00006625"/>
    </source>
</evidence>
<sequence length="347" mass="38946">MCTRILNNIDVSHVTVGRCMDWEFMLPAYIYCQPANRYCMGLRSEQARELEIGEAHILTWQARYASVTTQVGEEGVFGTDDGINEAGLVVNVLYDADCDYGTVPSSGDFHALSVLRWGQFILDSFATVDSALAYFKRHQIHLVSESVPGDESSGAELHVALSDAKGDSAVIEIHKGEMVFYESPQYTVVTNQPSYEAQLVMSQYWFYQWGLSEATNNNPVYTCPGGDTPVQRFQRACFYRYMHRAQEKRVDRLMQVRSMINTCAVPLGFQADNHGGDDSPYTLWLNLADSKQLRYYFLFTDRLGGLEFDVKGITETKRLQVAGEGATTLSFGPANEAMQPCEPLFEA</sequence>
<protein>
    <submittedName>
        <fullName evidence="4">Linear amide C-N hydrolase</fullName>
    </submittedName>
</protein>